<dbReference type="SUPFAM" id="SSF75304">
    <property type="entry name" value="Amidase signature (AS) enzymes"/>
    <property type="match status" value="1"/>
</dbReference>
<dbReference type="GO" id="GO:0004039">
    <property type="term" value="F:allophanate hydrolase activity"/>
    <property type="evidence" value="ECO:0007669"/>
    <property type="project" value="UniProtKB-EC"/>
</dbReference>
<dbReference type="NCBIfam" id="NF006043">
    <property type="entry name" value="PRK08186.1"/>
    <property type="match status" value="1"/>
</dbReference>
<dbReference type="RefSeq" id="WP_128630539.1">
    <property type="nucleotide sequence ID" value="NZ_RRCN01000001.1"/>
</dbReference>
<dbReference type="Gene3D" id="3.10.490.10">
    <property type="entry name" value="Gamma-glutamyl cyclotransferase-like"/>
    <property type="match status" value="1"/>
</dbReference>
<dbReference type="Proteomes" id="UP000267017">
    <property type="component" value="Unassembled WGS sequence"/>
</dbReference>
<protein>
    <submittedName>
        <fullName evidence="3">Allophanate hydrolase</fullName>
        <ecNumber evidence="3">3.5.1.54</ecNumber>
    </submittedName>
</protein>
<dbReference type="Pfam" id="PF01425">
    <property type="entry name" value="Amidase"/>
    <property type="match status" value="1"/>
</dbReference>
<organism evidence="3 4">
    <name type="scientific">Paenibacillus oralis</name>
    <dbReference type="NCBI Taxonomy" id="2490856"/>
    <lineage>
        <taxon>Bacteria</taxon>
        <taxon>Bacillati</taxon>
        <taxon>Bacillota</taxon>
        <taxon>Bacilli</taxon>
        <taxon>Bacillales</taxon>
        <taxon>Paenibacillaceae</taxon>
        <taxon>Paenibacillus</taxon>
    </lineage>
</organism>
<dbReference type="InterPro" id="IPR023631">
    <property type="entry name" value="Amidase_dom"/>
</dbReference>
<dbReference type="PANTHER" id="PTHR11895:SF169">
    <property type="entry name" value="GLUTAMYL-TRNA(GLN) AMIDOTRANSFERASE"/>
    <property type="match status" value="1"/>
</dbReference>
<feature type="domain" description="Amidase" evidence="1">
    <location>
        <begin position="47"/>
        <end position="442"/>
    </location>
</feature>
<evidence type="ECO:0000259" key="1">
    <source>
        <dbReference type="Pfam" id="PF01425"/>
    </source>
</evidence>
<keyword evidence="4" id="KW-1185">Reference proteome</keyword>
<comment type="caution">
    <text evidence="3">The sequence shown here is derived from an EMBL/GenBank/DDBJ whole genome shotgun (WGS) entry which is preliminary data.</text>
</comment>
<dbReference type="EC" id="3.5.1.54" evidence="3"/>
<dbReference type="InterPro" id="IPR000120">
    <property type="entry name" value="Amidase"/>
</dbReference>
<feature type="domain" description="Allophanate hydrolase C-terminal" evidence="2">
    <location>
        <begin position="509"/>
        <end position="630"/>
    </location>
</feature>
<accession>A0A3P3U266</accession>
<dbReference type="Gene3D" id="1.20.58.1700">
    <property type="match status" value="1"/>
</dbReference>
<dbReference type="AlphaFoldDB" id="A0A3P3U266"/>
<evidence type="ECO:0000259" key="2">
    <source>
        <dbReference type="Pfam" id="PF21986"/>
    </source>
</evidence>
<reference evidence="3 4" key="1">
    <citation type="submission" date="2018-11" db="EMBL/GenBank/DDBJ databases">
        <title>Genome sequencing of Paenibacillus sp. KCOM 3021 (= ChDC PVNT-B20).</title>
        <authorList>
            <person name="Kook J.-K."/>
            <person name="Park S.-N."/>
            <person name="Lim Y.K."/>
        </authorList>
    </citation>
    <scope>NUCLEOTIDE SEQUENCE [LARGE SCALE GENOMIC DNA]</scope>
    <source>
        <strain evidence="3 4">KCOM 3021</strain>
    </source>
</reference>
<dbReference type="PANTHER" id="PTHR11895">
    <property type="entry name" value="TRANSAMIDASE"/>
    <property type="match status" value="1"/>
</dbReference>
<evidence type="ECO:0000313" key="4">
    <source>
        <dbReference type="Proteomes" id="UP000267017"/>
    </source>
</evidence>
<dbReference type="NCBIfam" id="TIGR02713">
    <property type="entry name" value="allophanate_hyd"/>
    <property type="match status" value="1"/>
</dbReference>
<dbReference type="EMBL" id="RRCN01000001">
    <property type="protein sequence ID" value="RRJ62653.1"/>
    <property type="molecule type" value="Genomic_DNA"/>
</dbReference>
<evidence type="ECO:0000313" key="3">
    <source>
        <dbReference type="EMBL" id="RRJ62653.1"/>
    </source>
</evidence>
<dbReference type="InterPro" id="IPR014085">
    <property type="entry name" value="Allophanate_hydrolase"/>
</dbReference>
<dbReference type="Gene3D" id="3.90.1300.10">
    <property type="entry name" value="Amidase signature (AS) domain"/>
    <property type="match status" value="1"/>
</dbReference>
<name>A0A3P3U266_9BACL</name>
<dbReference type="InterPro" id="IPR036928">
    <property type="entry name" value="AS_sf"/>
</dbReference>
<gene>
    <name evidence="3" type="primary">atzF</name>
    <name evidence="3" type="ORF">EHV15_06640</name>
</gene>
<dbReference type="InterPro" id="IPR053844">
    <property type="entry name" value="AH_C"/>
</dbReference>
<dbReference type="Pfam" id="PF21986">
    <property type="entry name" value="AH_C"/>
    <property type="match status" value="1"/>
</dbReference>
<dbReference type="OrthoDB" id="9811471at2"/>
<proteinExistence type="predicted"/>
<keyword evidence="3" id="KW-0378">Hydrolase</keyword>
<sequence length="633" mass="66650">MGFISASFPRELTIPWLREGYLSGAFTPADVVGEILRRVGEDRGMNIWIAPPSPESVAPYLERLRDADPAVMPLWGIPFAIKDNIDWTGAETTAGCPAYAYRPDENAAVVERLIAAGALPLGKTNLDQFATGLVGTRSPYGETHNALRPELISGGSSSGSAVAVARGHAVFALGTDTAGSGRVPAALNNLVGYKPSLGAWPVRGVVPACASLDCVSVFAHTLEDALAVDGAVRGPDARDPWSRPLPRAAARLPRRLCLPDQPPAFYGPFAEAYRAAWEQALRRLEALGVPVEYVDAGLFAEAASLLYGGPWVAERWAALGGFVEAHAEAVFPVTGQVLRSGADSRYTAAALFTAKHRLQALKLEARRLLANAVLALPTCGGTWTRQQLRANPVGANSDMGRYTNHCNLLDLCAAAIPAGFAGNGLPFGITLFGTAEQEALVCGLAKLFLSENPGGAAMPLKEAVISANGQGGSDGGQEISANHPVALRAPASTATEAASPKNGVEATTRVAVCGLHMRGFPLERQMQKHGAVFLEETVTAPVYRMIKLPADPAKPGLIRVSRGGASLRLEVWEMPLREFGAFAAQIPAPLGIGKVELEDGTAVPGFICEAYASDAAGTEDITSSGGWRQLRQR</sequence>